<dbReference type="SMART" id="SM00387">
    <property type="entry name" value="HATPase_c"/>
    <property type="match status" value="1"/>
</dbReference>
<dbReference type="Pfam" id="PF02518">
    <property type="entry name" value="HATPase_c"/>
    <property type="match status" value="1"/>
</dbReference>
<dbReference type="SUPFAM" id="SSF55874">
    <property type="entry name" value="ATPase domain of HSP90 chaperone/DNA topoisomerase II/histidine kinase"/>
    <property type="match status" value="1"/>
</dbReference>
<evidence type="ECO:0000256" key="4">
    <source>
        <dbReference type="ARBA" id="ARBA00022553"/>
    </source>
</evidence>
<dbReference type="GO" id="GO:0005524">
    <property type="term" value="F:ATP binding"/>
    <property type="evidence" value="ECO:0007669"/>
    <property type="project" value="UniProtKB-KW"/>
</dbReference>
<dbReference type="SUPFAM" id="SSF55785">
    <property type="entry name" value="PYP-like sensor domain (PAS domain)"/>
    <property type="match status" value="1"/>
</dbReference>
<dbReference type="Gene3D" id="1.10.287.130">
    <property type="match status" value="1"/>
</dbReference>
<dbReference type="CDD" id="cd00082">
    <property type="entry name" value="HisKA"/>
    <property type="match status" value="1"/>
</dbReference>
<dbReference type="InterPro" id="IPR003661">
    <property type="entry name" value="HisK_dim/P_dom"/>
</dbReference>
<keyword evidence="7" id="KW-0902">Two-component regulatory system</keyword>
<keyword evidence="6" id="KW-0418">Kinase</keyword>
<keyword evidence="8" id="KW-0472">Membrane</keyword>
<dbReference type="EMBL" id="CP148033">
    <property type="protein sequence ID" value="WXK93978.1"/>
    <property type="molecule type" value="Genomic_DNA"/>
</dbReference>
<dbReference type="InterPro" id="IPR036890">
    <property type="entry name" value="HATPase_C_sf"/>
</dbReference>
<comment type="catalytic activity">
    <reaction evidence="1">
        <text>ATP + protein L-histidine = ADP + protein N-phospho-L-histidine.</text>
        <dbReference type="EC" id="2.7.13.3"/>
    </reaction>
</comment>
<evidence type="ECO:0000256" key="2">
    <source>
        <dbReference type="ARBA" id="ARBA00004236"/>
    </source>
</evidence>
<dbReference type="InterPro" id="IPR035965">
    <property type="entry name" value="PAS-like_dom_sf"/>
</dbReference>
<keyword evidence="10" id="KW-0067">ATP-binding</keyword>
<dbReference type="SMART" id="SM00388">
    <property type="entry name" value="HisKA"/>
    <property type="match status" value="1"/>
</dbReference>
<feature type="transmembrane region" description="Helical" evidence="8">
    <location>
        <begin position="122"/>
        <end position="140"/>
    </location>
</feature>
<accession>A0ABZ2REU9</accession>
<feature type="domain" description="Histidine kinase" evidence="9">
    <location>
        <begin position="331"/>
        <end position="544"/>
    </location>
</feature>
<dbReference type="PROSITE" id="PS50109">
    <property type="entry name" value="HIS_KIN"/>
    <property type="match status" value="1"/>
</dbReference>
<evidence type="ECO:0000256" key="3">
    <source>
        <dbReference type="ARBA" id="ARBA00012438"/>
    </source>
</evidence>
<gene>
    <name evidence="10" type="ORF">WHH00_03990</name>
</gene>
<dbReference type="InterPro" id="IPR004358">
    <property type="entry name" value="Sig_transdc_His_kin-like_C"/>
</dbReference>
<keyword evidence="11" id="KW-1185">Reference proteome</keyword>
<dbReference type="Gene3D" id="3.30.450.20">
    <property type="entry name" value="PAS domain"/>
    <property type="match status" value="1"/>
</dbReference>
<dbReference type="PRINTS" id="PR00344">
    <property type="entry name" value="BCTRLSENSOR"/>
</dbReference>
<proteinExistence type="predicted"/>
<evidence type="ECO:0000256" key="5">
    <source>
        <dbReference type="ARBA" id="ARBA00022679"/>
    </source>
</evidence>
<name>A0ABZ2REU9_9MICC</name>
<keyword evidence="8" id="KW-1133">Transmembrane helix</keyword>
<feature type="transmembrane region" description="Helical" evidence="8">
    <location>
        <begin position="97"/>
        <end position="115"/>
    </location>
</feature>
<dbReference type="Pfam" id="PF00512">
    <property type="entry name" value="HisKA"/>
    <property type="match status" value="1"/>
</dbReference>
<dbReference type="Proteomes" id="UP001623384">
    <property type="component" value="Chromosome"/>
</dbReference>
<dbReference type="Gene3D" id="3.30.565.10">
    <property type="entry name" value="Histidine kinase-like ATPase, C-terminal domain"/>
    <property type="match status" value="1"/>
</dbReference>
<keyword evidence="5" id="KW-0808">Transferase</keyword>
<evidence type="ECO:0000256" key="8">
    <source>
        <dbReference type="SAM" id="Phobius"/>
    </source>
</evidence>
<reference evidence="10 11" key="1">
    <citation type="submission" date="2024-03" db="EMBL/GenBank/DDBJ databases">
        <title>Rhodococcus navarretei sp. nov. and Pseudarthrobacter quantumdoti sp. nov., two new species with the ability to biosynthesize Quantum Dots isolated from soil samples at Union Glacier, Antarctica.</title>
        <authorList>
            <person name="Vargas M."/>
        </authorList>
    </citation>
    <scope>NUCLEOTIDE SEQUENCE [LARGE SCALE GENOMIC DNA]</scope>
    <source>
        <strain evidence="10 11">RC-2-3</strain>
    </source>
</reference>
<evidence type="ECO:0000256" key="6">
    <source>
        <dbReference type="ARBA" id="ARBA00022777"/>
    </source>
</evidence>
<evidence type="ECO:0000313" key="10">
    <source>
        <dbReference type="EMBL" id="WXK93978.1"/>
    </source>
</evidence>
<protein>
    <recommendedName>
        <fullName evidence="3">histidine kinase</fullName>
        <ecNumber evidence="3">2.7.13.3</ecNumber>
    </recommendedName>
</protein>
<dbReference type="InterPro" id="IPR005467">
    <property type="entry name" value="His_kinase_dom"/>
</dbReference>
<dbReference type="InterPro" id="IPR036097">
    <property type="entry name" value="HisK_dim/P_sf"/>
</dbReference>
<feature type="transmembrane region" description="Helical" evidence="8">
    <location>
        <begin position="20"/>
        <end position="44"/>
    </location>
</feature>
<dbReference type="RefSeq" id="WP_406636737.1">
    <property type="nucleotide sequence ID" value="NZ_CP148033.1"/>
</dbReference>
<feature type="transmembrane region" description="Helical" evidence="8">
    <location>
        <begin position="74"/>
        <end position="91"/>
    </location>
</feature>
<evidence type="ECO:0000313" key="11">
    <source>
        <dbReference type="Proteomes" id="UP001623384"/>
    </source>
</evidence>
<keyword evidence="4" id="KW-0597">Phosphoprotein</keyword>
<sequence>MLFESTDRYFRTLGPRGRTVLFQLPLSVTVLLVTVLVALLHPGFEWSEPFLYSLAAHLMLLAASAVVPWERLPAWAVFLIPFLDCLAIGLSRESGGQHLTVLSFLLVFPVAWLAVGLRHAGVVLAVLATVLSVALPPVILGTGFTSASLIRVVLLPVILGAVALTAYGVANGIVTQRRLLAKQEADLRDLLAASEDREQLLNTVMDTVSVGVCALDSQGQAVLVNRHLGSRLAEAIGGEATSGNVTDMPVYGVDRKQRLPPERHPRTRAARGESFTDELVWVGSGTAQRAYSVTCRLIGTSTGGHSGAVLAFTDVTALVTALSAKDEFLASVSHELRTPLTSILGYLDLALDEEDLEPGLEECLKVAKRNAGRLLTLVGDLLTIASGSLTIAPRPADLTNVAATSIQAAQPHAVAAGITLELESAGPATGRFDPDRLGQAIDNLVSNAIKYTPEGGRVTVRICATGQNLRCEVTDTGIGMTGDELGQAYTSFFRAANAHSSAIPGAGLGLAITKSIVENHRGTITLTSSPGKGTTAVLTLPEADASPSFAVAQEHPARKQGTR</sequence>
<organism evidence="10 11">
    <name type="scientific">Pseudarthrobacter quantipunctorum</name>
    <dbReference type="NCBI Taxonomy" id="3128980"/>
    <lineage>
        <taxon>Bacteria</taxon>
        <taxon>Bacillati</taxon>
        <taxon>Actinomycetota</taxon>
        <taxon>Actinomycetes</taxon>
        <taxon>Micrococcales</taxon>
        <taxon>Micrococcaceae</taxon>
        <taxon>Pseudarthrobacter</taxon>
    </lineage>
</organism>
<dbReference type="InterPro" id="IPR050736">
    <property type="entry name" value="Sensor_HK_Regulatory"/>
</dbReference>
<dbReference type="PANTHER" id="PTHR43711">
    <property type="entry name" value="TWO-COMPONENT HISTIDINE KINASE"/>
    <property type="match status" value="1"/>
</dbReference>
<dbReference type="EC" id="2.7.13.3" evidence="3"/>
<keyword evidence="8" id="KW-0812">Transmembrane</keyword>
<evidence type="ECO:0000256" key="7">
    <source>
        <dbReference type="ARBA" id="ARBA00023012"/>
    </source>
</evidence>
<dbReference type="InterPro" id="IPR003594">
    <property type="entry name" value="HATPase_dom"/>
</dbReference>
<comment type="subcellular location">
    <subcellularLocation>
        <location evidence="2">Cell membrane</location>
    </subcellularLocation>
</comment>
<dbReference type="PANTHER" id="PTHR43711:SF1">
    <property type="entry name" value="HISTIDINE KINASE 1"/>
    <property type="match status" value="1"/>
</dbReference>
<feature type="transmembrane region" description="Helical" evidence="8">
    <location>
        <begin position="152"/>
        <end position="174"/>
    </location>
</feature>
<evidence type="ECO:0000259" key="9">
    <source>
        <dbReference type="PROSITE" id="PS50109"/>
    </source>
</evidence>
<keyword evidence="10" id="KW-0547">Nucleotide-binding</keyword>
<evidence type="ECO:0000256" key="1">
    <source>
        <dbReference type="ARBA" id="ARBA00000085"/>
    </source>
</evidence>
<dbReference type="SUPFAM" id="SSF47384">
    <property type="entry name" value="Homodimeric domain of signal transducing histidine kinase"/>
    <property type="match status" value="1"/>
</dbReference>